<dbReference type="SUPFAM" id="SSF54928">
    <property type="entry name" value="RNA-binding domain, RBD"/>
    <property type="match status" value="1"/>
</dbReference>
<feature type="region of interest" description="Disordered" evidence="1">
    <location>
        <begin position="606"/>
        <end position="685"/>
    </location>
</feature>
<feature type="region of interest" description="Disordered" evidence="1">
    <location>
        <begin position="824"/>
        <end position="883"/>
    </location>
</feature>
<feature type="compositionally biased region" description="Polar residues" evidence="1">
    <location>
        <begin position="637"/>
        <end position="666"/>
    </location>
</feature>
<feature type="region of interest" description="Disordered" evidence="1">
    <location>
        <begin position="102"/>
        <end position="214"/>
    </location>
</feature>
<feature type="region of interest" description="Disordered" evidence="1">
    <location>
        <begin position="800"/>
        <end position="819"/>
    </location>
</feature>
<feature type="region of interest" description="Disordered" evidence="1">
    <location>
        <begin position="978"/>
        <end position="1006"/>
    </location>
</feature>
<dbReference type="InterPro" id="IPR035979">
    <property type="entry name" value="RBD_domain_sf"/>
</dbReference>
<dbReference type="Proteomes" id="UP000217199">
    <property type="component" value="Unassembled WGS sequence"/>
</dbReference>
<feature type="compositionally biased region" description="Polar residues" evidence="1">
    <location>
        <begin position="145"/>
        <end position="155"/>
    </location>
</feature>
<keyword evidence="4" id="KW-1185">Reference proteome</keyword>
<dbReference type="Gene3D" id="3.30.70.330">
    <property type="match status" value="1"/>
</dbReference>
<feature type="domain" description="YTH" evidence="2">
    <location>
        <begin position="693"/>
        <end position="830"/>
    </location>
</feature>
<feature type="compositionally biased region" description="Low complexity" evidence="1">
    <location>
        <begin position="668"/>
        <end position="685"/>
    </location>
</feature>
<dbReference type="GO" id="GO:0000381">
    <property type="term" value="P:regulation of alternative mRNA splicing, via spliceosome"/>
    <property type="evidence" value="ECO:0007669"/>
    <property type="project" value="TreeGrafter"/>
</dbReference>
<organism evidence="3 4">
    <name type="scientific">Pyrrhoderma noxium</name>
    <dbReference type="NCBI Taxonomy" id="2282107"/>
    <lineage>
        <taxon>Eukaryota</taxon>
        <taxon>Fungi</taxon>
        <taxon>Dikarya</taxon>
        <taxon>Basidiomycota</taxon>
        <taxon>Agaricomycotina</taxon>
        <taxon>Agaricomycetes</taxon>
        <taxon>Hymenochaetales</taxon>
        <taxon>Hymenochaetaceae</taxon>
        <taxon>Pyrrhoderma</taxon>
    </lineage>
</organism>
<dbReference type="PANTHER" id="PTHR12357:SF3">
    <property type="entry name" value="YTH DOMAIN-CONTAINING PROTEIN 1"/>
    <property type="match status" value="1"/>
</dbReference>
<feature type="compositionally biased region" description="Basic and acidic residues" evidence="1">
    <location>
        <begin position="838"/>
        <end position="847"/>
    </location>
</feature>
<dbReference type="AlphaFoldDB" id="A0A286UBV3"/>
<feature type="compositionally biased region" description="Polar residues" evidence="1">
    <location>
        <begin position="987"/>
        <end position="1004"/>
    </location>
</feature>
<sequence length="1136" mass="124532">MVSTTSLDAEDLTPTQSRTVSPAFGIMPLKNALPLKLNSHGSLDLVTDTSHDTSPLPQPPRHVHDCLAQGKNPPPSRSFIQTSIVGTRSASPLNSADVETSIELGTKDMPEPFPRSIRPPTTRRLHQPQTPQVQQQQQQVRHTHGQSTPQLQLQQPFHPVHSPLSDSGYHYPPSLPGSSTHSSYGHTQPQPQSITQHPPSFIGHYAQPPPSIYTSQPQFPYVHAPQIPHHGIHPLPHTDFYQVSPTQPPIYVHPGASQEHSPSPTLTYNYEGNNSRRSPTSGASSPFTPSQPFSFGYHAALPSAPQYSSFSAFPTHQHQHVPRTQFTPSYAYMTASSPTSPEDSPSSTARWWYMPHPSAPSPVASYPGMFYVDAYGNQSSTGIGQTIITPPSVSPIRTTTSPIYTTQEFTGGYSSRGGTETVQSPLMGNVHQETTSLTQQTASPTSYNLGESVSEHGQRSGSSKQSSQSQIQKHSHLSARSEWVMWIGNVPGDATHDELWRFFTRPDRAGVILPLENRSQHPPSLLPSGLLSSSGSSSTSGAGTPDTSGVQSVFLIARSNCAFVNYSSSEHLQQAVARFNGVQLRPGDPRCPRLVCRVRGKEEDMRAGVGGQRGMGMHTRWVKEQREKELERQRNRTSGSETSLETPQTPSEASVDTHGSISSAQAESARSPPQHSSSSGSTSSSFLSRYFPKRYFILKSLSQHDLDISVQKGVWATQPHNEAVLSQAYRTSKEVYLIFGVNKSGEFFGYARMAGPIGKSGSGDEQVSWASRSDSQHTYSPAASHSSSIVGRGSQFNENIHEENDNESDNEGKDNMGLLLSPSEHRFADSSPQPITDQDQKSLDSHISEAGGDTLSAEVQQESGDQPNTAPPSDRNMKKQKPLWMQRTGPISAPAAIGQQHKRLSNPLVDGMHSEESTNILSHMKQPNVELDHDAPLRAVREQEARGPSEELAVEDEDRIKRRDTLAITMSQKLSTTGVRTLPGSFNLDSGQMETVGDKSTSVDTDFVNEPEEVAETQEKDDQWGSPFKVEWVRVEKLPFQRTRHLRNPWNHEREVKVSRDGTELEPSVGQQLLDEWDKEEPPTQQPSGYRTSTGPGGGGPSSGRRQNKRSQQQTLNISEGPSGTSHTAQQKQPSR</sequence>
<comment type="caution">
    <text evidence="3">The sequence shown here is derived from an EMBL/GenBank/DDBJ whole genome shotgun (WGS) entry which is preliminary data.</text>
</comment>
<dbReference type="Pfam" id="PF04146">
    <property type="entry name" value="YTH"/>
    <property type="match status" value="2"/>
</dbReference>
<dbReference type="InterPro" id="IPR057720">
    <property type="entry name" value="RRM_YTH1"/>
</dbReference>
<proteinExistence type="predicted"/>
<feature type="compositionally biased region" description="Polar residues" evidence="1">
    <location>
        <begin position="1110"/>
        <end position="1136"/>
    </location>
</feature>
<dbReference type="PANTHER" id="PTHR12357">
    <property type="entry name" value="YTH YT521-B HOMOLOGY DOMAIN-CONTAINING"/>
    <property type="match status" value="1"/>
</dbReference>
<dbReference type="PROSITE" id="PS50882">
    <property type="entry name" value="YTH"/>
    <property type="match status" value="2"/>
</dbReference>
<dbReference type="GO" id="GO:0000398">
    <property type="term" value="P:mRNA splicing, via spliceosome"/>
    <property type="evidence" value="ECO:0007669"/>
    <property type="project" value="TreeGrafter"/>
</dbReference>
<feature type="compositionally biased region" description="Polar residues" evidence="1">
    <location>
        <begin position="176"/>
        <end position="198"/>
    </location>
</feature>
<feature type="compositionally biased region" description="Polar residues" evidence="1">
    <location>
        <begin position="857"/>
        <end position="868"/>
    </location>
</feature>
<protein>
    <submittedName>
        <fullName evidence="3">Yt521-b-like splicing protein</fullName>
    </submittedName>
</protein>
<dbReference type="OrthoDB" id="6103986at2759"/>
<feature type="region of interest" description="Disordered" evidence="1">
    <location>
        <begin position="517"/>
        <end position="546"/>
    </location>
</feature>
<name>A0A286UBV3_9AGAM</name>
<feature type="compositionally biased region" description="Polar residues" evidence="1">
    <location>
        <begin position="432"/>
        <end position="451"/>
    </location>
</feature>
<evidence type="ECO:0000313" key="3">
    <source>
        <dbReference type="EMBL" id="PAV17029.1"/>
    </source>
</evidence>
<dbReference type="CDD" id="cd21134">
    <property type="entry name" value="YTH"/>
    <property type="match status" value="2"/>
</dbReference>
<dbReference type="STRING" id="2282107.A0A286UBV3"/>
<dbReference type="InterPro" id="IPR012677">
    <property type="entry name" value="Nucleotide-bd_a/b_plait_sf"/>
</dbReference>
<dbReference type="GO" id="GO:0005654">
    <property type="term" value="C:nucleoplasm"/>
    <property type="evidence" value="ECO:0007669"/>
    <property type="project" value="TreeGrafter"/>
</dbReference>
<evidence type="ECO:0000259" key="2">
    <source>
        <dbReference type="PROSITE" id="PS50882"/>
    </source>
</evidence>
<feature type="compositionally biased region" description="Basic and acidic residues" evidence="1">
    <location>
        <begin position="1050"/>
        <end position="1063"/>
    </location>
</feature>
<feature type="compositionally biased region" description="Low complexity" evidence="1">
    <location>
        <begin position="459"/>
        <end position="472"/>
    </location>
</feature>
<evidence type="ECO:0000256" key="1">
    <source>
        <dbReference type="SAM" id="MobiDB-lite"/>
    </source>
</evidence>
<feature type="compositionally biased region" description="Basic and acidic residues" evidence="1">
    <location>
        <begin position="621"/>
        <end position="634"/>
    </location>
</feature>
<reference evidence="3 4" key="1">
    <citation type="journal article" date="2017" name="Mol. Ecol.">
        <title>Comparative and population genomic landscape of Phellinus noxius: A hypervariable fungus causing root rot in trees.</title>
        <authorList>
            <person name="Chung C.L."/>
            <person name="Lee T.J."/>
            <person name="Akiba M."/>
            <person name="Lee H.H."/>
            <person name="Kuo T.H."/>
            <person name="Liu D."/>
            <person name="Ke H.M."/>
            <person name="Yokoi T."/>
            <person name="Roa M.B."/>
            <person name="Lu M.J."/>
            <person name="Chang Y.Y."/>
            <person name="Ann P.J."/>
            <person name="Tsai J.N."/>
            <person name="Chen C.Y."/>
            <person name="Tzean S.S."/>
            <person name="Ota Y."/>
            <person name="Hattori T."/>
            <person name="Sahashi N."/>
            <person name="Liou R.F."/>
            <person name="Kikuchi T."/>
            <person name="Tsai I.J."/>
        </authorList>
    </citation>
    <scope>NUCLEOTIDE SEQUENCE [LARGE SCALE GENOMIC DNA]</scope>
    <source>
        <strain evidence="3 4">FFPRI411160</strain>
    </source>
</reference>
<dbReference type="GO" id="GO:1990247">
    <property type="term" value="F:N6-methyladenosine-containing RNA reader activity"/>
    <property type="evidence" value="ECO:0007669"/>
    <property type="project" value="TreeGrafter"/>
</dbReference>
<dbReference type="GO" id="GO:0003729">
    <property type="term" value="F:mRNA binding"/>
    <property type="evidence" value="ECO:0007669"/>
    <property type="project" value="TreeGrafter"/>
</dbReference>
<feature type="region of interest" description="Disordered" evidence="1">
    <location>
        <begin position="1041"/>
        <end position="1136"/>
    </location>
</feature>
<feature type="compositionally biased region" description="Low complexity" evidence="1">
    <location>
        <begin position="127"/>
        <end position="140"/>
    </location>
</feature>
<gene>
    <name evidence="3" type="ORF">PNOK_0709300</name>
</gene>
<dbReference type="Gene3D" id="3.10.590.10">
    <property type="entry name" value="ph1033 like domains"/>
    <property type="match status" value="2"/>
</dbReference>
<dbReference type="InterPro" id="IPR045168">
    <property type="entry name" value="YTH_prot"/>
</dbReference>
<feature type="region of interest" description="Disordered" evidence="1">
    <location>
        <begin position="759"/>
        <end position="791"/>
    </location>
</feature>
<feature type="domain" description="YTH" evidence="2">
    <location>
        <begin position="919"/>
        <end position="1077"/>
    </location>
</feature>
<feature type="compositionally biased region" description="Polar residues" evidence="1">
    <location>
        <begin position="258"/>
        <end position="283"/>
    </location>
</feature>
<dbReference type="InParanoid" id="A0A286UBV3"/>
<dbReference type="Pfam" id="PF25701">
    <property type="entry name" value="RRM_YTH1"/>
    <property type="match status" value="1"/>
</dbReference>
<evidence type="ECO:0000313" key="4">
    <source>
        <dbReference type="Proteomes" id="UP000217199"/>
    </source>
</evidence>
<dbReference type="EMBL" id="NBII01000007">
    <property type="protein sequence ID" value="PAV17029.1"/>
    <property type="molecule type" value="Genomic_DNA"/>
</dbReference>
<dbReference type="InterPro" id="IPR007275">
    <property type="entry name" value="YTH_domain"/>
</dbReference>
<feature type="region of interest" description="Disordered" evidence="1">
    <location>
        <begin position="432"/>
        <end position="474"/>
    </location>
</feature>
<feature type="compositionally biased region" description="Polar residues" evidence="1">
    <location>
        <begin position="763"/>
        <end position="791"/>
    </location>
</feature>
<feature type="compositionally biased region" description="Low complexity" evidence="1">
    <location>
        <begin position="522"/>
        <end position="546"/>
    </location>
</feature>
<accession>A0A286UBV3</accession>
<feature type="region of interest" description="Disordered" evidence="1">
    <location>
        <begin position="245"/>
        <end position="288"/>
    </location>
</feature>